<feature type="transmembrane region" description="Helical" evidence="3">
    <location>
        <begin position="27"/>
        <end position="49"/>
    </location>
</feature>
<evidence type="ECO:0000313" key="4">
    <source>
        <dbReference type="EMBL" id="KAK0427996.1"/>
    </source>
</evidence>
<name>A0AA39MAW6_9BILA</name>
<keyword evidence="3" id="KW-1133">Transmembrane helix</keyword>
<keyword evidence="3" id="KW-0472">Membrane</keyword>
<accession>A0AA39MAW6</accession>
<dbReference type="EMBL" id="JAUCMV010000001">
    <property type="protein sequence ID" value="KAK0427996.1"/>
    <property type="molecule type" value="Genomic_DNA"/>
</dbReference>
<evidence type="ECO:0000313" key="5">
    <source>
        <dbReference type="Proteomes" id="UP001175271"/>
    </source>
</evidence>
<feature type="compositionally biased region" description="Low complexity" evidence="2">
    <location>
        <begin position="187"/>
        <end position="204"/>
    </location>
</feature>
<keyword evidence="3" id="KW-0812">Transmembrane</keyword>
<feature type="region of interest" description="Disordered" evidence="2">
    <location>
        <begin position="187"/>
        <end position="312"/>
    </location>
</feature>
<evidence type="ECO:0000256" key="3">
    <source>
        <dbReference type="SAM" id="Phobius"/>
    </source>
</evidence>
<feature type="compositionally biased region" description="Pro residues" evidence="2">
    <location>
        <begin position="266"/>
        <end position="281"/>
    </location>
</feature>
<gene>
    <name evidence="4" type="ORF">QR680_010532</name>
</gene>
<comment type="caution">
    <text evidence="4">The sequence shown here is derived from an EMBL/GenBank/DDBJ whole genome shotgun (WGS) entry which is preliminary data.</text>
</comment>
<feature type="compositionally biased region" description="Low complexity" evidence="2">
    <location>
        <begin position="147"/>
        <end position="164"/>
    </location>
</feature>
<dbReference type="PANTHER" id="PTHR24637:SF354">
    <property type="entry name" value="COLLAGEN"/>
    <property type="match status" value="1"/>
</dbReference>
<dbReference type="AlphaFoldDB" id="A0AA39MAW6"/>
<keyword evidence="1" id="KW-0677">Repeat</keyword>
<dbReference type="Pfam" id="PF01391">
    <property type="entry name" value="Collagen"/>
    <property type="match status" value="2"/>
</dbReference>
<keyword evidence="5" id="KW-1185">Reference proteome</keyword>
<dbReference type="PANTHER" id="PTHR24637">
    <property type="entry name" value="COLLAGEN"/>
    <property type="match status" value="1"/>
</dbReference>
<dbReference type="InterPro" id="IPR008160">
    <property type="entry name" value="Collagen"/>
</dbReference>
<reference evidence="4" key="1">
    <citation type="submission" date="2023-06" db="EMBL/GenBank/DDBJ databases">
        <title>Genomic analysis of the entomopathogenic nematode Steinernema hermaphroditum.</title>
        <authorList>
            <person name="Schwarz E.M."/>
            <person name="Heppert J.K."/>
            <person name="Baniya A."/>
            <person name="Schwartz H.T."/>
            <person name="Tan C.-H."/>
            <person name="Antoshechkin I."/>
            <person name="Sternberg P.W."/>
            <person name="Goodrich-Blair H."/>
            <person name="Dillman A.R."/>
        </authorList>
    </citation>
    <scope>NUCLEOTIDE SEQUENCE</scope>
    <source>
        <strain evidence="4">PS9179</strain>
        <tissue evidence="4">Whole animal</tissue>
    </source>
</reference>
<organism evidence="4 5">
    <name type="scientific">Steinernema hermaphroditum</name>
    <dbReference type="NCBI Taxonomy" id="289476"/>
    <lineage>
        <taxon>Eukaryota</taxon>
        <taxon>Metazoa</taxon>
        <taxon>Ecdysozoa</taxon>
        <taxon>Nematoda</taxon>
        <taxon>Chromadorea</taxon>
        <taxon>Rhabditida</taxon>
        <taxon>Tylenchina</taxon>
        <taxon>Panagrolaimomorpha</taxon>
        <taxon>Strongyloidoidea</taxon>
        <taxon>Steinernematidae</taxon>
        <taxon>Steinernema</taxon>
    </lineage>
</organism>
<proteinExistence type="predicted"/>
<evidence type="ECO:0000256" key="2">
    <source>
        <dbReference type="SAM" id="MobiDB-lite"/>
    </source>
</evidence>
<protein>
    <recommendedName>
        <fullName evidence="6">Nematode cuticle collagen N-terminal domain-containing protein</fullName>
    </recommendedName>
</protein>
<evidence type="ECO:0000256" key="1">
    <source>
        <dbReference type="ARBA" id="ARBA00022737"/>
    </source>
</evidence>
<feature type="region of interest" description="Disordered" evidence="2">
    <location>
        <begin position="142"/>
        <end position="168"/>
    </location>
</feature>
<dbReference type="Proteomes" id="UP001175271">
    <property type="component" value="Unassembled WGS sequence"/>
</dbReference>
<sequence>MKRRSWWIAEIDDFVVDDRRELAYQAVLVFALSISLVSTACLCTVLPLMGTLLAESEQHMNTDLEQCEVTALESIQMVVESREFMNKTLEKRAVDPSILDRIAECETNPELCPRPNSEAHTIRRSPQHQYNQLDECKCEAAPGPKGLPGRSGLRGAPGAPGAPGMPTRLPCNPPIDYKKLCPDQCPQGVQGPPGIPGLPGEKGPQGVMGAFGKKGEDGKLGETGSRGPPGIPGIDGDVGDPGDDAQPTPFIPGPPGERGEEGEQGPPGPTGMPGIDGPPGPQGRRGASGENGMPGQRGAQGTMGSVGEPGDDGMKGVCPTYCAMDGGVFFVEPPEWFFHDN</sequence>
<evidence type="ECO:0008006" key="6">
    <source>
        <dbReference type="Google" id="ProtNLM"/>
    </source>
</evidence>